<feature type="coiled-coil region" evidence="1">
    <location>
        <begin position="474"/>
        <end position="519"/>
    </location>
</feature>
<evidence type="ECO:0000256" key="2">
    <source>
        <dbReference type="SAM" id="MobiDB-lite"/>
    </source>
</evidence>
<dbReference type="Proteomes" id="UP000299102">
    <property type="component" value="Unassembled WGS sequence"/>
</dbReference>
<dbReference type="AlphaFoldDB" id="A0A4C1VVR0"/>
<evidence type="ECO:0000313" key="3">
    <source>
        <dbReference type="EMBL" id="GBP41937.1"/>
    </source>
</evidence>
<organism evidence="3 4">
    <name type="scientific">Eumeta variegata</name>
    <name type="common">Bagworm moth</name>
    <name type="synonym">Eumeta japonica</name>
    <dbReference type="NCBI Taxonomy" id="151549"/>
    <lineage>
        <taxon>Eukaryota</taxon>
        <taxon>Metazoa</taxon>
        <taxon>Ecdysozoa</taxon>
        <taxon>Arthropoda</taxon>
        <taxon>Hexapoda</taxon>
        <taxon>Insecta</taxon>
        <taxon>Pterygota</taxon>
        <taxon>Neoptera</taxon>
        <taxon>Endopterygota</taxon>
        <taxon>Lepidoptera</taxon>
        <taxon>Glossata</taxon>
        <taxon>Ditrysia</taxon>
        <taxon>Tineoidea</taxon>
        <taxon>Psychidae</taxon>
        <taxon>Oiketicinae</taxon>
        <taxon>Eumeta</taxon>
    </lineage>
</organism>
<evidence type="ECO:0000313" key="4">
    <source>
        <dbReference type="Proteomes" id="UP000299102"/>
    </source>
</evidence>
<evidence type="ECO:0000256" key="1">
    <source>
        <dbReference type="SAM" id="Coils"/>
    </source>
</evidence>
<protein>
    <submittedName>
        <fullName evidence="3">Uncharacterized protein</fullName>
    </submittedName>
</protein>
<gene>
    <name evidence="3" type="ORF">EVAR_31700_1</name>
</gene>
<reference evidence="3 4" key="1">
    <citation type="journal article" date="2019" name="Commun. Biol.">
        <title>The bagworm genome reveals a unique fibroin gene that provides high tensile strength.</title>
        <authorList>
            <person name="Kono N."/>
            <person name="Nakamura H."/>
            <person name="Ohtoshi R."/>
            <person name="Tomita M."/>
            <person name="Numata K."/>
            <person name="Arakawa K."/>
        </authorList>
    </citation>
    <scope>NUCLEOTIDE SEQUENCE [LARGE SCALE GENOMIC DNA]</scope>
</reference>
<name>A0A4C1VVR0_EUMVA</name>
<feature type="region of interest" description="Disordered" evidence="2">
    <location>
        <begin position="198"/>
        <end position="219"/>
    </location>
</feature>
<keyword evidence="4" id="KW-1185">Reference proteome</keyword>
<sequence length="758" mass="85991">MNIKENENLKTDDAAQRCCARGRPIIVEWERDARHSAGLSRSAHYAAKQSCQPLSMTSLIHWNIKRVQKINPNLDLKEALRSTFEKLDNGSYDASSIDPDAAQERHLTCAALAWKALGHTDLTALCRLVTTSRYKHDAGDIPTRLVVNNEAANRSESRRYSDSPDDSFYSDLGSFNSHPLDKRTIDAKVVMHVAELDRHPENPSKQTKQKTKKDIEKKIEATPRRSSLGISLIVDHSKGFIVRGRKLFMKYTVVEHHPPRWCCVLDTSCASRLAEFDSAVEALRARSAQLARRDAERAELLERAETAWRDLETGYQRRLQVLQEKEDDLNRQIKDLVEERNGYKKACTSIAEFLKERGSVVEQECQRLNATEKELSDCTCQRHLLTEDATRADNLLGEQHCRCVQQDRDLQFKEEQLRRKATSLRSTLELQRALALEAERAARSELVSLREQGQATTDEVLRIETENSKLQQHCDELKSFIESITSELEALEDKCDLEMKKKVDELRDKSKRLAELKQKVIECRCAAPADACAQAVRTASLAALCGCEPGGDDDLVMKNTLRSDYRVEDTCSCTSLRSKLLTDVLEGLFGGLHEEMPACATTMPCILLKCLEDNHDWDRASVIRTRLTDYFSKLLSGELDIAIENRIERYRAKWVGATCKSDSKNNGEQQDTLLYNVHEVTTLFAPRSFPSNVQGPEKEYFIDNPLPRTVKTSISTASELHAKLSKIKRACELLQRWWSPPSMDIHNSRGVTNTLPTS</sequence>
<accession>A0A4C1VVR0</accession>
<comment type="caution">
    <text evidence="3">The sequence shown here is derived from an EMBL/GenBank/DDBJ whole genome shotgun (WGS) entry which is preliminary data.</text>
</comment>
<feature type="coiled-coil region" evidence="1">
    <location>
        <begin position="312"/>
        <end position="346"/>
    </location>
</feature>
<keyword evidence="1" id="KW-0175">Coiled coil</keyword>
<proteinExistence type="predicted"/>
<dbReference type="EMBL" id="BGZK01000408">
    <property type="protein sequence ID" value="GBP41937.1"/>
    <property type="molecule type" value="Genomic_DNA"/>
</dbReference>
<dbReference type="OrthoDB" id="6913871at2759"/>